<keyword evidence="8" id="KW-1133">Transmembrane helix</keyword>
<evidence type="ECO:0000256" key="5">
    <source>
        <dbReference type="ARBA" id="ARBA00022692"/>
    </source>
</evidence>
<keyword evidence="6" id="KW-0547">Nucleotide-binding</keyword>
<dbReference type="PANTHER" id="PTHR45339">
    <property type="entry name" value="HYBRID SIGNAL TRANSDUCTION HISTIDINE KINASE J"/>
    <property type="match status" value="1"/>
</dbReference>
<dbReference type="AlphaFoldDB" id="A0A839K3D3"/>
<evidence type="ECO:0000256" key="4">
    <source>
        <dbReference type="ARBA" id="ARBA00022553"/>
    </source>
</evidence>
<dbReference type="PANTHER" id="PTHR45339:SF1">
    <property type="entry name" value="HYBRID SIGNAL TRANSDUCTION HISTIDINE KINASE J"/>
    <property type="match status" value="1"/>
</dbReference>
<dbReference type="SMART" id="SM00448">
    <property type="entry name" value="REC"/>
    <property type="match status" value="1"/>
</dbReference>
<evidence type="ECO:0000313" key="15">
    <source>
        <dbReference type="Proteomes" id="UP000574276"/>
    </source>
</evidence>
<evidence type="ECO:0000256" key="12">
    <source>
        <dbReference type="PROSITE-ProRule" id="PRU00169"/>
    </source>
</evidence>
<dbReference type="Gene3D" id="1.20.120.160">
    <property type="entry name" value="HPT domain"/>
    <property type="match status" value="1"/>
</dbReference>
<evidence type="ECO:0000256" key="10">
    <source>
        <dbReference type="ARBA" id="ARBA00023136"/>
    </source>
</evidence>
<keyword evidence="5" id="KW-0812">Transmembrane</keyword>
<gene>
    <name evidence="14" type="ORF">H0486_13440</name>
</gene>
<evidence type="ECO:0000256" key="2">
    <source>
        <dbReference type="ARBA" id="ARBA00018672"/>
    </source>
</evidence>
<dbReference type="CDD" id="cd17546">
    <property type="entry name" value="REC_hyHK_CKI1_RcsC-like"/>
    <property type="match status" value="1"/>
</dbReference>
<proteinExistence type="predicted"/>
<evidence type="ECO:0000256" key="8">
    <source>
        <dbReference type="ARBA" id="ARBA00022989"/>
    </source>
</evidence>
<sequence length="357" mass="41558">MLKVLVVDDNEVNTMILANMLEQFNISANVASSGDKALHFVERYYYDMIFIDHIMPKMDGIQTTRAIRAIYPDKQKTIIIALTSNVTDKLKFRYRMAGANDIFCKPLELEGLTTIIKQWFNDLDFIYKEKKDYQCIDPWSRRIRAMLSNVEEIDYEDGLMYALGSATQYINILKVACNDLSANLESIGINIRTNSEDDLRNDIHKLKNILTSIGALGLLKSVSELYNEYDFTIKKTVTKKCLRIEMQLKELLTKLHRVLDQYDAMIKNEKEKQETPYPPITDSEYEQCLTNTIYYIKRFEYDSIVKSLELLIERDHSDNRKELQLVLYDIQEFNYDGALNRILSIKKGIDAISIPEN</sequence>
<dbReference type="PROSITE" id="PS50110">
    <property type="entry name" value="RESPONSE_REGULATORY"/>
    <property type="match status" value="1"/>
</dbReference>
<keyword evidence="4 12" id="KW-0597">Phosphoprotein</keyword>
<dbReference type="EMBL" id="JACEGA010000001">
    <property type="protein sequence ID" value="MBB2183877.1"/>
    <property type="molecule type" value="Genomic_DNA"/>
</dbReference>
<evidence type="ECO:0000313" key="14">
    <source>
        <dbReference type="EMBL" id="MBB2183877.1"/>
    </source>
</evidence>
<evidence type="ECO:0000256" key="6">
    <source>
        <dbReference type="ARBA" id="ARBA00022741"/>
    </source>
</evidence>
<keyword evidence="7" id="KW-0067">ATP-binding</keyword>
<keyword evidence="9" id="KW-0902">Two-component regulatory system</keyword>
<feature type="modified residue" description="4-aspartylphosphate" evidence="12">
    <location>
        <position position="52"/>
    </location>
</feature>
<evidence type="ECO:0000256" key="3">
    <source>
        <dbReference type="ARBA" id="ARBA00022475"/>
    </source>
</evidence>
<reference evidence="14 15" key="1">
    <citation type="submission" date="2020-07" db="EMBL/GenBank/DDBJ databases">
        <title>Characterization and genome sequencing of isolate MD1, a novel member within the family Lachnospiraceae.</title>
        <authorList>
            <person name="Rettenmaier R."/>
            <person name="Di Bello L."/>
            <person name="Zinser C."/>
            <person name="Scheitz K."/>
            <person name="Liebl W."/>
            <person name="Zverlov V."/>
        </authorList>
    </citation>
    <scope>NUCLEOTIDE SEQUENCE [LARGE SCALE GENOMIC DNA]</scope>
    <source>
        <strain evidence="14 15">MD1</strain>
    </source>
</reference>
<dbReference type="InterPro" id="IPR011006">
    <property type="entry name" value="CheY-like_superfamily"/>
</dbReference>
<comment type="subcellular location">
    <subcellularLocation>
        <location evidence="1">Cell membrane</location>
        <topology evidence="1">Multi-pass membrane protein</topology>
    </subcellularLocation>
</comment>
<dbReference type="Proteomes" id="UP000574276">
    <property type="component" value="Unassembled WGS sequence"/>
</dbReference>
<dbReference type="GO" id="GO:0005524">
    <property type="term" value="F:ATP binding"/>
    <property type="evidence" value="ECO:0007669"/>
    <property type="project" value="UniProtKB-KW"/>
</dbReference>
<dbReference type="SUPFAM" id="SSF52172">
    <property type="entry name" value="CheY-like"/>
    <property type="match status" value="1"/>
</dbReference>
<protein>
    <recommendedName>
        <fullName evidence="2">Stage 0 sporulation protein A homolog</fullName>
    </recommendedName>
</protein>
<dbReference type="RefSeq" id="WP_228353493.1">
    <property type="nucleotide sequence ID" value="NZ_JACEGA010000001.1"/>
</dbReference>
<evidence type="ECO:0000256" key="7">
    <source>
        <dbReference type="ARBA" id="ARBA00022840"/>
    </source>
</evidence>
<dbReference type="Pfam" id="PF00072">
    <property type="entry name" value="Response_reg"/>
    <property type="match status" value="1"/>
</dbReference>
<evidence type="ECO:0000256" key="11">
    <source>
        <dbReference type="ARBA" id="ARBA00024867"/>
    </source>
</evidence>
<comment type="function">
    <text evidence="11">May play the central regulatory role in sporulation. It may be an element of the effector pathway responsible for the activation of sporulation genes in response to nutritional stress. Spo0A may act in concert with spo0H (a sigma factor) to control the expression of some genes that are critical to the sporulation process.</text>
</comment>
<accession>A0A839K3D3</accession>
<keyword evidence="10" id="KW-0472">Membrane</keyword>
<dbReference type="Gene3D" id="3.40.50.2300">
    <property type="match status" value="1"/>
</dbReference>
<organism evidence="14 15">
    <name type="scientific">Variimorphobacter saccharofermentans</name>
    <dbReference type="NCBI Taxonomy" id="2755051"/>
    <lineage>
        <taxon>Bacteria</taxon>
        <taxon>Bacillati</taxon>
        <taxon>Bacillota</taxon>
        <taxon>Clostridia</taxon>
        <taxon>Lachnospirales</taxon>
        <taxon>Lachnospiraceae</taxon>
        <taxon>Variimorphobacter</taxon>
    </lineage>
</organism>
<dbReference type="GO" id="GO:0000160">
    <property type="term" value="P:phosphorelay signal transduction system"/>
    <property type="evidence" value="ECO:0007669"/>
    <property type="project" value="UniProtKB-KW"/>
</dbReference>
<comment type="caution">
    <text evidence="14">The sequence shown here is derived from an EMBL/GenBank/DDBJ whole genome shotgun (WGS) entry which is preliminary data.</text>
</comment>
<dbReference type="InterPro" id="IPR001789">
    <property type="entry name" value="Sig_transdc_resp-reg_receiver"/>
</dbReference>
<evidence type="ECO:0000256" key="1">
    <source>
        <dbReference type="ARBA" id="ARBA00004651"/>
    </source>
</evidence>
<evidence type="ECO:0000259" key="13">
    <source>
        <dbReference type="PROSITE" id="PS50110"/>
    </source>
</evidence>
<keyword evidence="3" id="KW-1003">Cell membrane</keyword>
<dbReference type="InterPro" id="IPR036641">
    <property type="entry name" value="HPT_dom_sf"/>
</dbReference>
<dbReference type="GO" id="GO:0005886">
    <property type="term" value="C:plasma membrane"/>
    <property type="evidence" value="ECO:0007669"/>
    <property type="project" value="UniProtKB-SubCell"/>
</dbReference>
<feature type="domain" description="Response regulatory" evidence="13">
    <location>
        <begin position="3"/>
        <end position="120"/>
    </location>
</feature>
<keyword evidence="15" id="KW-1185">Reference proteome</keyword>
<evidence type="ECO:0000256" key="9">
    <source>
        <dbReference type="ARBA" id="ARBA00023012"/>
    </source>
</evidence>
<name>A0A839K3D3_9FIRM</name>